<dbReference type="Pfam" id="PF01022">
    <property type="entry name" value="HTH_5"/>
    <property type="match status" value="1"/>
</dbReference>
<dbReference type="SMART" id="SM00418">
    <property type="entry name" value="HTH_ARSR"/>
    <property type="match status" value="1"/>
</dbReference>
<evidence type="ECO:0000313" key="6">
    <source>
        <dbReference type="Proteomes" id="UP000664628"/>
    </source>
</evidence>
<comment type="caution">
    <text evidence="5">The sequence shown here is derived from an EMBL/GenBank/DDBJ whole genome shotgun (WGS) entry which is preliminary data.</text>
</comment>
<dbReference type="PANTHER" id="PTHR43132:SF2">
    <property type="entry name" value="ARSENICAL RESISTANCE OPERON REPRESSOR ARSR-RELATED"/>
    <property type="match status" value="1"/>
</dbReference>
<dbReference type="Gene3D" id="1.10.10.10">
    <property type="entry name" value="Winged helix-like DNA-binding domain superfamily/Winged helix DNA-binding domain"/>
    <property type="match status" value="1"/>
</dbReference>
<dbReference type="EMBL" id="JAFMYW010000022">
    <property type="protein sequence ID" value="MBO0953150.1"/>
    <property type="molecule type" value="Genomic_DNA"/>
</dbReference>
<keyword evidence="2" id="KW-0238">DNA-binding</keyword>
<evidence type="ECO:0000256" key="1">
    <source>
        <dbReference type="ARBA" id="ARBA00023015"/>
    </source>
</evidence>
<keyword evidence="6" id="KW-1185">Reference proteome</keyword>
<evidence type="ECO:0000313" key="5">
    <source>
        <dbReference type="EMBL" id="MBO0953150.1"/>
    </source>
</evidence>
<dbReference type="CDD" id="cd00090">
    <property type="entry name" value="HTH_ARSR"/>
    <property type="match status" value="1"/>
</dbReference>
<dbReference type="InterPro" id="IPR036388">
    <property type="entry name" value="WH-like_DNA-bd_sf"/>
</dbReference>
<keyword evidence="3" id="KW-0804">Transcription</keyword>
<gene>
    <name evidence="5" type="ORF">J2I46_31550</name>
</gene>
<proteinExistence type="predicted"/>
<protein>
    <submittedName>
        <fullName evidence="5">Winged helix-turn-helix transcriptional regulator</fullName>
    </submittedName>
</protein>
<dbReference type="InterPro" id="IPR011991">
    <property type="entry name" value="ArsR-like_HTH"/>
</dbReference>
<dbReference type="PRINTS" id="PR00778">
    <property type="entry name" value="HTHARSR"/>
</dbReference>
<dbReference type="PROSITE" id="PS50987">
    <property type="entry name" value="HTH_ARSR_2"/>
    <property type="match status" value="1"/>
</dbReference>
<evidence type="ECO:0000256" key="3">
    <source>
        <dbReference type="ARBA" id="ARBA00023163"/>
    </source>
</evidence>
<dbReference type="InterPro" id="IPR051011">
    <property type="entry name" value="Metal_resp_trans_reg"/>
</dbReference>
<dbReference type="InterPro" id="IPR001845">
    <property type="entry name" value="HTH_ArsR_DNA-bd_dom"/>
</dbReference>
<accession>A0ABS3JT09</accession>
<dbReference type="InterPro" id="IPR036390">
    <property type="entry name" value="WH_DNA-bd_sf"/>
</dbReference>
<dbReference type="NCBIfam" id="NF033788">
    <property type="entry name" value="HTH_metalloreg"/>
    <property type="match status" value="1"/>
</dbReference>
<dbReference type="PANTHER" id="PTHR43132">
    <property type="entry name" value="ARSENICAL RESISTANCE OPERON REPRESSOR ARSR-RELATED"/>
    <property type="match status" value="1"/>
</dbReference>
<evidence type="ECO:0000259" key="4">
    <source>
        <dbReference type="PROSITE" id="PS50987"/>
    </source>
</evidence>
<evidence type="ECO:0000256" key="2">
    <source>
        <dbReference type="ARBA" id="ARBA00023125"/>
    </source>
</evidence>
<dbReference type="SUPFAM" id="SSF46785">
    <property type="entry name" value="Winged helix' DNA-binding domain"/>
    <property type="match status" value="1"/>
</dbReference>
<reference evidence="5 6" key="1">
    <citation type="submission" date="2021-03" db="EMBL/GenBank/DDBJ databases">
        <title>Fibrella sp. HMF5405 genome sequencing and assembly.</title>
        <authorList>
            <person name="Kang H."/>
            <person name="Kim H."/>
            <person name="Bae S."/>
            <person name="Joh K."/>
        </authorList>
    </citation>
    <scope>NUCLEOTIDE SEQUENCE [LARGE SCALE GENOMIC DNA]</scope>
    <source>
        <strain evidence="5 6">HMF5405</strain>
    </source>
</reference>
<dbReference type="Proteomes" id="UP000664628">
    <property type="component" value="Unassembled WGS sequence"/>
</dbReference>
<sequence length="104" mass="11984">MQPYSTEAFEQAAYLLKGVAHPLRMQILTLLERTPGLSVTDIMDRLQAEQSLVSHHLTRMRRKGIVVAEREGKNAYYSVSDQCFVTIIDLMMNSRLLMSQIRDR</sequence>
<organism evidence="5 6">
    <name type="scientific">Fibrella forsythiae</name>
    <dbReference type="NCBI Taxonomy" id="2817061"/>
    <lineage>
        <taxon>Bacteria</taxon>
        <taxon>Pseudomonadati</taxon>
        <taxon>Bacteroidota</taxon>
        <taxon>Cytophagia</taxon>
        <taxon>Cytophagales</taxon>
        <taxon>Spirosomataceae</taxon>
        <taxon>Fibrella</taxon>
    </lineage>
</organism>
<feature type="domain" description="HTH arsR-type" evidence="4">
    <location>
        <begin position="4"/>
        <end position="99"/>
    </location>
</feature>
<name>A0ABS3JT09_9BACT</name>
<keyword evidence="1" id="KW-0805">Transcription regulation</keyword>
<dbReference type="RefSeq" id="WP_207333102.1">
    <property type="nucleotide sequence ID" value="NZ_JAFMYW010000022.1"/>
</dbReference>